<name>A0A2I0A4D2_9ASPA</name>
<reference evidence="1 2" key="1">
    <citation type="journal article" date="2017" name="Nature">
        <title>The Apostasia genome and the evolution of orchids.</title>
        <authorList>
            <person name="Zhang G.Q."/>
            <person name="Liu K.W."/>
            <person name="Li Z."/>
            <person name="Lohaus R."/>
            <person name="Hsiao Y.Y."/>
            <person name="Niu S.C."/>
            <person name="Wang J.Y."/>
            <person name="Lin Y.C."/>
            <person name="Xu Q."/>
            <person name="Chen L.J."/>
            <person name="Yoshida K."/>
            <person name="Fujiwara S."/>
            <person name="Wang Z.W."/>
            <person name="Zhang Y.Q."/>
            <person name="Mitsuda N."/>
            <person name="Wang M."/>
            <person name="Liu G.H."/>
            <person name="Pecoraro L."/>
            <person name="Huang H.X."/>
            <person name="Xiao X.J."/>
            <person name="Lin M."/>
            <person name="Wu X.Y."/>
            <person name="Wu W.L."/>
            <person name="Chen Y.Y."/>
            <person name="Chang S.B."/>
            <person name="Sakamoto S."/>
            <person name="Ohme-Takagi M."/>
            <person name="Yagi M."/>
            <person name="Zeng S.J."/>
            <person name="Shen C.Y."/>
            <person name="Yeh C.M."/>
            <person name="Luo Y.B."/>
            <person name="Tsai W.C."/>
            <person name="Van de Peer Y."/>
            <person name="Liu Z.J."/>
        </authorList>
    </citation>
    <scope>NUCLEOTIDE SEQUENCE [LARGE SCALE GENOMIC DNA]</scope>
    <source>
        <strain evidence="2">cv. Shenzhen</strain>
        <tissue evidence="1">Stem</tissue>
    </source>
</reference>
<proteinExistence type="predicted"/>
<dbReference type="EMBL" id="KZ452026">
    <property type="protein sequence ID" value="PKA50398.1"/>
    <property type="molecule type" value="Genomic_DNA"/>
</dbReference>
<accession>A0A2I0A4D2</accession>
<organism evidence="1 2">
    <name type="scientific">Apostasia shenzhenica</name>
    <dbReference type="NCBI Taxonomy" id="1088818"/>
    <lineage>
        <taxon>Eukaryota</taxon>
        <taxon>Viridiplantae</taxon>
        <taxon>Streptophyta</taxon>
        <taxon>Embryophyta</taxon>
        <taxon>Tracheophyta</taxon>
        <taxon>Spermatophyta</taxon>
        <taxon>Magnoliopsida</taxon>
        <taxon>Liliopsida</taxon>
        <taxon>Asparagales</taxon>
        <taxon>Orchidaceae</taxon>
        <taxon>Apostasioideae</taxon>
        <taxon>Apostasia</taxon>
    </lineage>
</organism>
<dbReference type="Proteomes" id="UP000236161">
    <property type="component" value="Unassembled WGS sequence"/>
</dbReference>
<evidence type="ECO:0000313" key="1">
    <source>
        <dbReference type="EMBL" id="PKA50398.1"/>
    </source>
</evidence>
<sequence length="91" mass="10086">MFRSRACHYQRATIAPFPMLRALASHTNQGLACFDHHRPRKEVRRSREQALHTLLSAPLVANSSGTTNAGSVIVYIFSSGKAERGSSSFRL</sequence>
<keyword evidence="2" id="KW-1185">Reference proteome</keyword>
<evidence type="ECO:0000313" key="2">
    <source>
        <dbReference type="Proteomes" id="UP000236161"/>
    </source>
</evidence>
<gene>
    <name evidence="1" type="ORF">AXF42_Ash013487</name>
</gene>
<protein>
    <submittedName>
        <fullName evidence="1">Uncharacterized protein</fullName>
    </submittedName>
</protein>
<dbReference type="AlphaFoldDB" id="A0A2I0A4D2"/>